<dbReference type="PROSITE" id="PS51711">
    <property type="entry name" value="G_FEOB"/>
    <property type="match status" value="1"/>
</dbReference>
<dbReference type="InterPro" id="IPR030389">
    <property type="entry name" value="G_FEOB_dom"/>
</dbReference>
<reference evidence="4 5" key="1">
    <citation type="journal article" date="2016" name="Int. J. Syst. Evol. Microbiol.">
        <title>Peptococcus simiae sp. nov., isolated from rhesus macaque faeces and emended description of the genus Peptococcus.</title>
        <authorList>
            <person name="Shkoporov A.N."/>
            <person name="Efimov B.A."/>
            <person name="Kondova I."/>
            <person name="Ouwerling B."/>
            <person name="Chaplin A.V."/>
            <person name="Shcherbakova V.A."/>
            <person name="Langermans J.A.M."/>
        </authorList>
    </citation>
    <scope>NUCLEOTIDE SEQUENCE [LARGE SCALE GENOMIC DNA]</scope>
    <source>
        <strain evidence="4 5">M108</strain>
    </source>
</reference>
<feature type="non-terminal residue" evidence="4">
    <location>
        <position position="139"/>
    </location>
</feature>
<feature type="domain" description="FeoB-type G" evidence="3">
    <location>
        <begin position="4"/>
        <end position="139"/>
    </location>
</feature>
<dbReference type="PANTHER" id="PTHR43185">
    <property type="entry name" value="FERROUS IRON TRANSPORT PROTEIN B"/>
    <property type="match status" value="1"/>
</dbReference>
<dbReference type="InterPro" id="IPR027417">
    <property type="entry name" value="P-loop_NTPase"/>
</dbReference>
<keyword evidence="5" id="KW-1185">Reference proteome</keyword>
<evidence type="ECO:0000313" key="5">
    <source>
        <dbReference type="Proteomes" id="UP001631949"/>
    </source>
</evidence>
<dbReference type="SUPFAM" id="SSF52540">
    <property type="entry name" value="P-loop containing nucleoside triphosphate hydrolases"/>
    <property type="match status" value="1"/>
</dbReference>
<accession>A0ABW9GZ96</accession>
<dbReference type="PRINTS" id="PR00326">
    <property type="entry name" value="GTP1OBG"/>
</dbReference>
<organism evidence="4 5">
    <name type="scientific">Peptococcus simiae</name>
    <dbReference type="NCBI Taxonomy" id="1643805"/>
    <lineage>
        <taxon>Bacteria</taxon>
        <taxon>Bacillati</taxon>
        <taxon>Bacillota</taxon>
        <taxon>Clostridia</taxon>
        <taxon>Eubacteriales</taxon>
        <taxon>Peptococcaceae</taxon>
        <taxon>Peptococcus</taxon>
    </lineage>
</organism>
<dbReference type="RefSeq" id="WP_408977258.1">
    <property type="nucleotide sequence ID" value="NZ_JBJUVG010000004.1"/>
</dbReference>
<dbReference type="InterPro" id="IPR005225">
    <property type="entry name" value="Small_GTP-bd"/>
</dbReference>
<dbReference type="PANTHER" id="PTHR43185:SF1">
    <property type="entry name" value="FE(2+) TRANSPORTER FEOB"/>
    <property type="match status" value="1"/>
</dbReference>
<dbReference type="NCBIfam" id="TIGR00231">
    <property type="entry name" value="small_GTP"/>
    <property type="match status" value="1"/>
</dbReference>
<evidence type="ECO:0000259" key="3">
    <source>
        <dbReference type="PROSITE" id="PS51711"/>
    </source>
</evidence>
<sequence length="139" mass="15037">MKTSKTIALLGQPNSGKSTVFNQLTGAHQHVGNWPGKTVEKVEGSFVFKGQTYSIVDLPGTYSLSAHSDEEVVTRDYIASGAADLVCILADASQLERSLFMLADYAGIRMPALLVLTMMDVADKQGKRIDFDKLAKKLG</sequence>
<keyword evidence="2" id="KW-0342">GTP-binding</keyword>
<protein>
    <submittedName>
        <fullName evidence="4">FeoB small GTPase domain-containing protein</fullName>
    </submittedName>
</protein>
<proteinExistence type="predicted"/>
<gene>
    <name evidence="4" type="ORF">ACKQTC_04600</name>
</gene>
<dbReference type="EMBL" id="JBJUVG010000004">
    <property type="protein sequence ID" value="MFM9413642.1"/>
    <property type="molecule type" value="Genomic_DNA"/>
</dbReference>
<dbReference type="Pfam" id="PF02421">
    <property type="entry name" value="FeoB_N"/>
    <property type="match status" value="1"/>
</dbReference>
<dbReference type="InterPro" id="IPR050860">
    <property type="entry name" value="FeoB_GTPase"/>
</dbReference>
<name>A0ABW9GZ96_9FIRM</name>
<evidence type="ECO:0000256" key="1">
    <source>
        <dbReference type="ARBA" id="ARBA00022741"/>
    </source>
</evidence>
<dbReference type="Gene3D" id="3.40.50.300">
    <property type="entry name" value="P-loop containing nucleotide triphosphate hydrolases"/>
    <property type="match status" value="1"/>
</dbReference>
<evidence type="ECO:0000313" key="4">
    <source>
        <dbReference type="EMBL" id="MFM9413642.1"/>
    </source>
</evidence>
<dbReference type="CDD" id="cd01879">
    <property type="entry name" value="FeoB"/>
    <property type="match status" value="1"/>
</dbReference>
<comment type="caution">
    <text evidence="4">The sequence shown here is derived from an EMBL/GenBank/DDBJ whole genome shotgun (WGS) entry which is preliminary data.</text>
</comment>
<dbReference type="Proteomes" id="UP001631949">
    <property type="component" value="Unassembled WGS sequence"/>
</dbReference>
<keyword evidence="1" id="KW-0547">Nucleotide-binding</keyword>
<dbReference type="InterPro" id="IPR006073">
    <property type="entry name" value="GTP-bd"/>
</dbReference>
<evidence type="ECO:0000256" key="2">
    <source>
        <dbReference type="ARBA" id="ARBA00023134"/>
    </source>
</evidence>